<evidence type="ECO:0000256" key="1">
    <source>
        <dbReference type="SAM" id="MobiDB-lite"/>
    </source>
</evidence>
<name>A0ABY0FLP9_9BACT</name>
<proteinExistence type="predicted"/>
<protein>
    <submittedName>
        <fullName evidence="2">Uncharacterized protein</fullName>
    </submittedName>
</protein>
<gene>
    <name evidence="2" type="ORF">G3RUM_00743</name>
</gene>
<reference evidence="2 3" key="2">
    <citation type="journal article" date="2020" name="Cell Rep.">
        <title>Acquisition and Adaptation of Ultra-small Parasitic Reduced Genome Bacteria to Mammalian Hosts.</title>
        <authorList>
            <person name="McLean J.S."/>
            <person name="Bor B."/>
            <person name="Kerns K.A."/>
            <person name="Liu Q."/>
            <person name="To T.T."/>
            <person name="Solden L."/>
            <person name="Hendrickson E.L."/>
            <person name="Wrighton K."/>
            <person name="Shi W."/>
            <person name="He X."/>
        </authorList>
    </citation>
    <scope>NUCLEOTIDE SEQUENCE [LARGE SCALE GENOMIC DNA]</scope>
    <source>
        <strain evidence="2 3">TM7_G3_2_Rum_HOT_351B</strain>
    </source>
</reference>
<dbReference type="RefSeq" id="WP_129735492.1">
    <property type="nucleotide sequence ID" value="NZ_PRLM01000006.1"/>
</dbReference>
<comment type="caution">
    <text evidence="2">The sequence shown here is derived from an EMBL/GenBank/DDBJ whole genome shotgun (WGS) entry which is preliminary data.</text>
</comment>
<sequence length="744" mass="84392">MPSERISSSTSENVNQDQSPDRLLGAKVLTTSSFRDRHREIVDSSFEKLRHRKEKLVGKNGERRIDAYLERINRGVKKHGSKYEKRLWAKTRDSLIVDPQNIPESYWRTQEQILRDNGQGRELSDVEKDYLAQDIQNKQRESIDSWVNYLSHEDCPYPLWFKIYTIDGVSKMGVFDGESGTYRKRDKSSVAPYPHLNPAVLGKVYTAVTDFYGIDPSKDLSLNQDNPAITATDDGTEAERDAELGSLVKSGNFNRLYSRLLLSEKVIMPTPERTEDVRGEWVEYKPGDEEGVAKAADGTPWCVASPSVARSYLTTGSYGEVYEDSNDDSNQARFILFQLYDDDDRLAENACASIRLDTDGNVAEISGLGEGQALEDSLVPIVEAKVKTLPGGEKFLKRFADKKRLIEIDRKMQSGAEITREDFRFIWELDRPIETLDTYNNEDPRITEFRKKYDAKYAAEMGYIIPDTTIADIEGNLEKYLGNDLGLASNLLVYVLKKQLKTTPENIRRAFGPSSIRKKLAELGTDYVQAMVERVRSLEIFETENYAFMLPRDQWSKRIDLPNDPENRSLAPSDLTAILKHSVSYNYDQESDGRSSWGTSDVYDESWVGREIRHFPWSKELFEAEDKLLKPHGYSIPKSWRPIVDGLKQQIATEKGIGQDEISGRELSSALREKLGLTFAGWVFGGRRGRVGEYGCFWSASEKSAKDAYYLGFSSSYVSPEDIGVRAYAQSVRCVAESGSFPNS</sequence>
<dbReference type="EMBL" id="PRLM01000006">
    <property type="protein sequence ID" value="RYC74585.1"/>
    <property type="molecule type" value="Genomic_DNA"/>
</dbReference>
<organism evidence="2 3">
    <name type="scientific">Candidatus Nanosyncoccus alces</name>
    <dbReference type="NCBI Taxonomy" id="2171997"/>
    <lineage>
        <taxon>Bacteria</taxon>
        <taxon>Candidatus Saccharimonadota</taxon>
        <taxon>Candidatus Nanosyncoccalia</taxon>
        <taxon>Candidatus Nanosyncoccales</taxon>
        <taxon>Candidatus Nanosyncoccaceae</taxon>
        <taxon>Candidatus Nanosyncoccus</taxon>
    </lineage>
</organism>
<accession>A0ABY0FLP9</accession>
<evidence type="ECO:0000313" key="3">
    <source>
        <dbReference type="Proteomes" id="UP001191019"/>
    </source>
</evidence>
<evidence type="ECO:0000313" key="2">
    <source>
        <dbReference type="EMBL" id="RYC74585.1"/>
    </source>
</evidence>
<feature type="compositionally biased region" description="Polar residues" evidence="1">
    <location>
        <begin position="1"/>
        <end position="18"/>
    </location>
</feature>
<dbReference type="Proteomes" id="UP001191019">
    <property type="component" value="Unassembled WGS sequence"/>
</dbReference>
<reference evidence="2 3" key="1">
    <citation type="journal article" date="2018" name="bioRxiv">
        <title>Evidence of independent acquisition and adaption of ultra-small bacteria to human hosts across the highly diverse yet reduced genomes of the phylum Saccharibacteria.</title>
        <authorList>
            <person name="McLean J.S."/>
            <person name="Bor B."/>
            <person name="To T.T."/>
            <person name="Liu Q."/>
            <person name="Kearns K.A."/>
            <person name="Solden L.M."/>
            <person name="Wrighton K.C."/>
            <person name="He X."/>
            <person name="Shi W."/>
        </authorList>
    </citation>
    <scope>NUCLEOTIDE SEQUENCE [LARGE SCALE GENOMIC DNA]</scope>
    <source>
        <strain evidence="2 3">TM7_G3_2_Rum_HOT_351B</strain>
    </source>
</reference>
<feature type="region of interest" description="Disordered" evidence="1">
    <location>
        <begin position="1"/>
        <end position="21"/>
    </location>
</feature>
<keyword evidence="3" id="KW-1185">Reference proteome</keyword>